<organism evidence="1 2">
    <name type="scientific">Aphanomyces euteiches</name>
    <dbReference type="NCBI Taxonomy" id="100861"/>
    <lineage>
        <taxon>Eukaryota</taxon>
        <taxon>Sar</taxon>
        <taxon>Stramenopiles</taxon>
        <taxon>Oomycota</taxon>
        <taxon>Saprolegniomycetes</taxon>
        <taxon>Saprolegniales</taxon>
        <taxon>Verrucalvaceae</taxon>
        <taxon>Aphanomyces</taxon>
    </lineage>
</organism>
<gene>
    <name evidence="1" type="ORF">Ae201684_018171</name>
</gene>
<sequence length="327" mass="36959">MDTTPTSGTSVVVRRSPRLQLPFDDTAPSRQHAAVYAFVVDFRVKETVQQRLSTAKMFGEHHISGDTEDAIMQALWTLVSPRVENRATANENTWAVASERPGIEHFDFYVTFKFKTKCLSLREVMSWSVRNRGGTVALTAFKYGNQVGNQQHLAELKAACIDPEIQDRAGAATHEIQKKIVEQLKSRWGRLFRGREMAWLMWAARIAKKAVYLRSVEVTQPPPAELARWFTHVGASAEEHVDALRRNVPLASEVVDGLIAHVIRVRDTQLAQFELLRNGFDGMMEMLETKKRIIDAYSADLLPLRDNEALLEEFAHIPNVPDDCHGP</sequence>
<dbReference type="EMBL" id="VJMJ01000324">
    <property type="protein sequence ID" value="KAF0722780.1"/>
    <property type="molecule type" value="Genomic_DNA"/>
</dbReference>
<name>A0A6G0W6L7_9STRA</name>
<dbReference type="AlphaFoldDB" id="A0A6G0W6L7"/>
<accession>A0A6G0W6L7</accession>
<dbReference type="VEuPathDB" id="FungiDB:AeMF1_016923"/>
<protein>
    <submittedName>
        <fullName evidence="1">Uncharacterized protein</fullName>
    </submittedName>
</protein>
<evidence type="ECO:0000313" key="2">
    <source>
        <dbReference type="Proteomes" id="UP000481153"/>
    </source>
</evidence>
<dbReference type="Proteomes" id="UP000481153">
    <property type="component" value="Unassembled WGS sequence"/>
</dbReference>
<keyword evidence="2" id="KW-1185">Reference proteome</keyword>
<proteinExistence type="predicted"/>
<comment type="caution">
    <text evidence="1">The sequence shown here is derived from an EMBL/GenBank/DDBJ whole genome shotgun (WGS) entry which is preliminary data.</text>
</comment>
<reference evidence="1 2" key="1">
    <citation type="submission" date="2019-07" db="EMBL/GenBank/DDBJ databases">
        <title>Genomics analysis of Aphanomyces spp. identifies a new class of oomycete effector associated with host adaptation.</title>
        <authorList>
            <person name="Gaulin E."/>
        </authorList>
    </citation>
    <scope>NUCLEOTIDE SEQUENCE [LARGE SCALE GENOMIC DNA]</scope>
    <source>
        <strain evidence="1 2">ATCC 201684</strain>
    </source>
</reference>
<evidence type="ECO:0000313" key="1">
    <source>
        <dbReference type="EMBL" id="KAF0722780.1"/>
    </source>
</evidence>